<proteinExistence type="predicted"/>
<keyword evidence="2" id="KW-1185">Reference proteome</keyword>
<evidence type="ECO:0000313" key="2">
    <source>
        <dbReference type="Proteomes" id="UP000235116"/>
    </source>
</evidence>
<gene>
    <name evidence="1" type="ORF">Kalk_14210</name>
</gene>
<dbReference type="EMBL" id="CP022684">
    <property type="protein sequence ID" value="AUM13504.1"/>
    <property type="molecule type" value="Genomic_DNA"/>
</dbReference>
<evidence type="ECO:0000313" key="1">
    <source>
        <dbReference type="EMBL" id="AUM13504.1"/>
    </source>
</evidence>
<dbReference type="InterPro" id="IPR036983">
    <property type="entry name" value="AIM24_sf"/>
</dbReference>
<sequence length="227" mass="24484">MHIELLNRPGNTAAKVTLQPGETCTAESGAMIAMSGNMDITTTTHKKSSRGIMKAIKRMVAGESLFLNHFEPKGKAGEVWLGTSLAGDMEVMELDQDSLIVQGSSFLACEEDIDIDLGWQGFKSVFSGESVFWVNLKGKGKVIVSSFGAIYPVQVNGEYIVDTGHIVAFNETLNFSITKAGSSWFHSMLGGEGLVCKFSGQGTVWCQSHNPISFGQALTSGLRPRRV</sequence>
<name>A0A2K9LRQ1_9GAMM</name>
<dbReference type="OrthoDB" id="9779518at2"/>
<reference evidence="2" key="1">
    <citation type="submission" date="2017-08" db="EMBL/GenBank/DDBJ databases">
        <title>Direct submision.</title>
        <authorList>
            <person name="Kim S.-J."/>
            <person name="Rhee S.-K."/>
        </authorList>
    </citation>
    <scope>NUCLEOTIDE SEQUENCE [LARGE SCALE GENOMIC DNA]</scope>
    <source>
        <strain evidence="2">GI5</strain>
    </source>
</reference>
<protein>
    <submittedName>
        <fullName evidence="1">TIGR00266 family protein</fullName>
    </submittedName>
</protein>
<dbReference type="Proteomes" id="UP000235116">
    <property type="component" value="Chromosome"/>
</dbReference>
<dbReference type="NCBIfam" id="TIGR00266">
    <property type="entry name" value="TIGR00266 family protein"/>
    <property type="match status" value="1"/>
</dbReference>
<dbReference type="PANTHER" id="PTHR43657">
    <property type="entry name" value="TRYPTOPHAN RNA-BINDING ATTENUATOR PROTEIN-LIKE PROTEIN"/>
    <property type="match status" value="1"/>
</dbReference>
<dbReference type="Gene3D" id="3.60.160.10">
    <property type="entry name" value="Mitochondrial biogenesis AIM24"/>
    <property type="match status" value="1"/>
</dbReference>
<dbReference type="Pfam" id="PF01987">
    <property type="entry name" value="AIM24"/>
    <property type="match status" value="1"/>
</dbReference>
<organism evidence="1 2">
    <name type="scientific">Ketobacter alkanivorans</name>
    <dbReference type="NCBI Taxonomy" id="1917421"/>
    <lineage>
        <taxon>Bacteria</taxon>
        <taxon>Pseudomonadati</taxon>
        <taxon>Pseudomonadota</taxon>
        <taxon>Gammaproteobacteria</taxon>
        <taxon>Pseudomonadales</taxon>
        <taxon>Ketobacteraceae</taxon>
        <taxon>Ketobacter</taxon>
    </lineage>
</organism>
<dbReference type="AlphaFoldDB" id="A0A2K9LRQ1"/>
<dbReference type="RefSeq" id="WP_101894879.1">
    <property type="nucleotide sequence ID" value="NZ_CP022684.1"/>
</dbReference>
<dbReference type="KEGG" id="kak:Kalk_14210"/>
<accession>A0A2K9LRQ1</accession>
<dbReference type="PANTHER" id="PTHR43657:SF1">
    <property type="entry name" value="ALTERED INHERITANCE OF MITOCHONDRIA PROTEIN 24, MITOCHONDRIAL"/>
    <property type="match status" value="1"/>
</dbReference>
<dbReference type="InterPro" id="IPR016031">
    <property type="entry name" value="Trp_RNA-bd_attenuator-like_dom"/>
</dbReference>
<dbReference type="InterPro" id="IPR002838">
    <property type="entry name" value="AIM24"/>
</dbReference>
<dbReference type="SUPFAM" id="SSF51219">
    <property type="entry name" value="TRAP-like"/>
    <property type="match status" value="1"/>
</dbReference>